<evidence type="ECO:0000259" key="1">
    <source>
        <dbReference type="Pfam" id="PF07238"/>
    </source>
</evidence>
<sequence length="211" mass="22892">MGTPGVDHPRPDTEVEVTSLGRDVSVGARVEVAGPTVLVIRPSAGEFVDAQVVRVGERISLFWQGPEGGRGLPADVTTVERGVAPRWHLQVAGPAEEVQRRTAVRARVALPVSLRRNGGEATGTTVDLSEAGTRAVLEGWGSAPEAGSPLELTLQLEDGPLVTRAEVARQQARGVRWLMSIRFVGLAEKEQDRLRRRVFQALREERARTIE</sequence>
<proteinExistence type="predicted"/>
<accession>A0A1I4KQH1</accession>
<dbReference type="SUPFAM" id="SSF141371">
    <property type="entry name" value="PilZ domain-like"/>
    <property type="match status" value="1"/>
</dbReference>
<reference evidence="2 3" key="1">
    <citation type="submission" date="2016-10" db="EMBL/GenBank/DDBJ databases">
        <authorList>
            <person name="de Groot N.N."/>
        </authorList>
    </citation>
    <scope>NUCLEOTIDE SEQUENCE [LARGE SCALE GENOMIC DNA]</scope>
    <source>
        <strain evidence="2 3">DSM 45317</strain>
    </source>
</reference>
<gene>
    <name evidence="2" type="ORF">SAMN04488085_11884</name>
</gene>
<evidence type="ECO:0000313" key="3">
    <source>
        <dbReference type="Proteomes" id="UP000199152"/>
    </source>
</evidence>
<dbReference type="OrthoDB" id="3284647at2"/>
<organism evidence="2 3">
    <name type="scientific">Geodermatophilus ruber</name>
    <dbReference type="NCBI Taxonomy" id="504800"/>
    <lineage>
        <taxon>Bacteria</taxon>
        <taxon>Bacillati</taxon>
        <taxon>Actinomycetota</taxon>
        <taxon>Actinomycetes</taxon>
        <taxon>Geodermatophilales</taxon>
        <taxon>Geodermatophilaceae</taxon>
        <taxon>Geodermatophilus</taxon>
    </lineage>
</organism>
<dbReference type="Proteomes" id="UP000199152">
    <property type="component" value="Unassembled WGS sequence"/>
</dbReference>
<dbReference type="AlphaFoldDB" id="A0A1I4KQH1"/>
<evidence type="ECO:0000313" key="2">
    <source>
        <dbReference type="EMBL" id="SFL80990.1"/>
    </source>
</evidence>
<dbReference type="STRING" id="504800.SAMN04488085_11884"/>
<feature type="domain" description="PilZ" evidence="1">
    <location>
        <begin position="99"/>
        <end position="200"/>
    </location>
</feature>
<dbReference type="Gene3D" id="2.40.10.220">
    <property type="entry name" value="predicted glycosyltransferase like domains"/>
    <property type="match status" value="1"/>
</dbReference>
<dbReference type="RefSeq" id="WP_091329421.1">
    <property type="nucleotide sequence ID" value="NZ_FOSW01000018.1"/>
</dbReference>
<name>A0A1I4KQH1_9ACTN</name>
<dbReference type="GO" id="GO:0035438">
    <property type="term" value="F:cyclic-di-GMP binding"/>
    <property type="evidence" value="ECO:0007669"/>
    <property type="project" value="InterPro"/>
</dbReference>
<protein>
    <submittedName>
        <fullName evidence="2">PilZ domain-containing protein</fullName>
    </submittedName>
</protein>
<dbReference type="Pfam" id="PF07238">
    <property type="entry name" value="PilZ"/>
    <property type="match status" value="1"/>
</dbReference>
<dbReference type="EMBL" id="FOSW01000018">
    <property type="protein sequence ID" value="SFL80990.1"/>
    <property type="molecule type" value="Genomic_DNA"/>
</dbReference>
<dbReference type="InterPro" id="IPR009875">
    <property type="entry name" value="PilZ_domain"/>
</dbReference>
<keyword evidence="3" id="KW-1185">Reference proteome</keyword>
<dbReference type="InParanoid" id="A0A1I4KQH1"/>